<dbReference type="Proteomes" id="UP000807115">
    <property type="component" value="Chromosome 3"/>
</dbReference>
<protein>
    <submittedName>
        <fullName evidence="1">Uncharacterized protein</fullName>
    </submittedName>
</protein>
<evidence type="ECO:0000313" key="2">
    <source>
        <dbReference type="Proteomes" id="UP000807115"/>
    </source>
</evidence>
<reference evidence="1" key="1">
    <citation type="journal article" date="2019" name="BMC Genomics">
        <title>A new reference genome for Sorghum bicolor reveals high levels of sequence similarity between sweet and grain genotypes: implications for the genetics of sugar metabolism.</title>
        <authorList>
            <person name="Cooper E.A."/>
            <person name="Brenton Z.W."/>
            <person name="Flinn B.S."/>
            <person name="Jenkins J."/>
            <person name="Shu S."/>
            <person name="Flowers D."/>
            <person name="Luo F."/>
            <person name="Wang Y."/>
            <person name="Xia P."/>
            <person name="Barry K."/>
            <person name="Daum C."/>
            <person name="Lipzen A."/>
            <person name="Yoshinaga Y."/>
            <person name="Schmutz J."/>
            <person name="Saski C."/>
            <person name="Vermerris W."/>
            <person name="Kresovich S."/>
        </authorList>
    </citation>
    <scope>NUCLEOTIDE SEQUENCE</scope>
</reference>
<dbReference type="AlphaFoldDB" id="A0A921RJ63"/>
<gene>
    <name evidence="1" type="ORF">BDA96_03G469400</name>
</gene>
<reference evidence="1" key="2">
    <citation type="submission" date="2020-10" db="EMBL/GenBank/DDBJ databases">
        <authorList>
            <person name="Cooper E.A."/>
            <person name="Brenton Z.W."/>
            <person name="Flinn B.S."/>
            <person name="Jenkins J."/>
            <person name="Shu S."/>
            <person name="Flowers D."/>
            <person name="Luo F."/>
            <person name="Wang Y."/>
            <person name="Xia P."/>
            <person name="Barry K."/>
            <person name="Daum C."/>
            <person name="Lipzen A."/>
            <person name="Yoshinaga Y."/>
            <person name="Schmutz J."/>
            <person name="Saski C."/>
            <person name="Vermerris W."/>
            <person name="Kresovich S."/>
        </authorList>
    </citation>
    <scope>NUCLEOTIDE SEQUENCE</scope>
</reference>
<accession>A0A921RJ63</accession>
<sequence length="89" mass="10004">MVMVPAAAASGVPKIGKWKKQGRESFSKTCQPTPEITDLAWWRAASIAPPLIRQLLAFHIARISIPTIKSVCAYIDMIDDWTCERYSRL</sequence>
<organism evidence="1 2">
    <name type="scientific">Sorghum bicolor</name>
    <name type="common">Sorghum</name>
    <name type="synonym">Sorghum vulgare</name>
    <dbReference type="NCBI Taxonomy" id="4558"/>
    <lineage>
        <taxon>Eukaryota</taxon>
        <taxon>Viridiplantae</taxon>
        <taxon>Streptophyta</taxon>
        <taxon>Embryophyta</taxon>
        <taxon>Tracheophyta</taxon>
        <taxon>Spermatophyta</taxon>
        <taxon>Magnoliopsida</taxon>
        <taxon>Liliopsida</taxon>
        <taxon>Poales</taxon>
        <taxon>Poaceae</taxon>
        <taxon>PACMAD clade</taxon>
        <taxon>Panicoideae</taxon>
        <taxon>Andropogonodae</taxon>
        <taxon>Andropogoneae</taxon>
        <taxon>Sorghinae</taxon>
        <taxon>Sorghum</taxon>
    </lineage>
</organism>
<proteinExistence type="predicted"/>
<dbReference type="Gramene" id="EES04266">
    <property type="protein sequence ID" value="EES04266"/>
    <property type="gene ID" value="SORBI_3003G436750"/>
</dbReference>
<evidence type="ECO:0000313" key="1">
    <source>
        <dbReference type="EMBL" id="KAG0541127.1"/>
    </source>
</evidence>
<name>A0A921RJ63_SORBI</name>
<dbReference type="EMBL" id="CM027682">
    <property type="protein sequence ID" value="KAG0541127.1"/>
    <property type="molecule type" value="Genomic_DNA"/>
</dbReference>
<comment type="caution">
    <text evidence="1">The sequence shown here is derived from an EMBL/GenBank/DDBJ whole genome shotgun (WGS) entry which is preliminary data.</text>
</comment>